<proteinExistence type="predicted"/>
<accession>A0ABT7V9A9</accession>
<evidence type="ECO:0000313" key="1">
    <source>
        <dbReference type="EMBL" id="MDM8274469.1"/>
    </source>
</evidence>
<gene>
    <name evidence="1" type="ORF">QUW28_02980</name>
</gene>
<evidence type="ECO:0008006" key="3">
    <source>
        <dbReference type="Google" id="ProtNLM"/>
    </source>
</evidence>
<protein>
    <recommendedName>
        <fullName evidence="3">DUF559 domain-containing protein</fullName>
    </recommendedName>
</protein>
<dbReference type="RefSeq" id="WP_289544466.1">
    <property type="nucleotide sequence ID" value="NZ_JAUDDZ010000003.1"/>
</dbReference>
<evidence type="ECO:0000313" key="2">
    <source>
        <dbReference type="Proteomes" id="UP001529421"/>
    </source>
</evidence>
<organism evidence="1 2">
    <name type="scientific">Enorma phocaeensis</name>
    <dbReference type="NCBI Taxonomy" id="1871019"/>
    <lineage>
        <taxon>Bacteria</taxon>
        <taxon>Bacillati</taxon>
        <taxon>Actinomycetota</taxon>
        <taxon>Coriobacteriia</taxon>
        <taxon>Coriobacteriales</taxon>
        <taxon>Coriobacteriaceae</taxon>
        <taxon>Enorma</taxon>
    </lineage>
</organism>
<name>A0ABT7V9A9_9ACTN</name>
<sequence>MWKRPPLTSCEKLALYCTQKSGVPGIKMLSRAVQSVQDGSGSPLESQFYLFYALSARLGGEGWPRPSLNQRITFSDPARRVAGQRSCVADILFPGQRGVIEVLGKRFHADEMGFEERNGRTAGLEAMGYRVVEVTHQHMARLEGLDLRLTSIARQLGLPQAKRTAAFIKRRHELFLEVFPHGLT</sequence>
<comment type="caution">
    <text evidence="1">The sequence shown here is derived from an EMBL/GenBank/DDBJ whole genome shotgun (WGS) entry which is preliminary data.</text>
</comment>
<dbReference type="Proteomes" id="UP001529421">
    <property type="component" value="Unassembled WGS sequence"/>
</dbReference>
<keyword evidence="2" id="KW-1185">Reference proteome</keyword>
<reference evidence="1 2" key="2">
    <citation type="submission" date="2023-06" db="EMBL/GenBank/DDBJ databases">
        <authorList>
            <person name="Zeman M."/>
            <person name="Kubasova T."/>
            <person name="Jahodarova E."/>
            <person name="Nykrynova M."/>
            <person name="Rychlik I."/>
        </authorList>
    </citation>
    <scope>NUCLEOTIDE SEQUENCE [LARGE SCALE GENOMIC DNA]</scope>
    <source>
        <strain evidence="1 2">154_Feed</strain>
    </source>
</reference>
<reference evidence="2" key="1">
    <citation type="submission" date="2023-06" db="EMBL/GenBank/DDBJ databases">
        <title>Identification and characterization of horizontal gene transfer across gut microbiota members of farm animals based on homology search.</title>
        <authorList>
            <person name="Zeman M."/>
            <person name="Kubasova T."/>
            <person name="Jahodarova E."/>
            <person name="Nykrynova M."/>
            <person name="Rychlik I."/>
        </authorList>
    </citation>
    <scope>NUCLEOTIDE SEQUENCE [LARGE SCALE GENOMIC DNA]</scope>
    <source>
        <strain evidence="2">154_Feed</strain>
    </source>
</reference>
<dbReference type="EMBL" id="JAUDDZ010000003">
    <property type="protein sequence ID" value="MDM8274469.1"/>
    <property type="molecule type" value="Genomic_DNA"/>
</dbReference>